<organism evidence="2 3">
    <name type="scientific">Paracholeplasma manati</name>
    <dbReference type="NCBI Taxonomy" id="591373"/>
    <lineage>
        <taxon>Bacteria</taxon>
        <taxon>Bacillati</taxon>
        <taxon>Mycoplasmatota</taxon>
        <taxon>Mollicutes</taxon>
        <taxon>Acholeplasmatales</taxon>
        <taxon>Acholeplasmataceae</taxon>
        <taxon>Paracholeplasma</taxon>
    </lineage>
</organism>
<reference evidence="2" key="1">
    <citation type="submission" date="2022-09" db="EMBL/GenBank/DDBJ databases">
        <title>Novel Mycoplasma species identified in domestic and wild animals.</title>
        <authorList>
            <person name="Volokhov D.V."/>
            <person name="Furtak V.A."/>
            <person name="Zagorodnyaya T.A."/>
        </authorList>
    </citation>
    <scope>NUCLEOTIDE SEQUENCE</scope>
    <source>
        <strain evidence="2">Oakley</strain>
    </source>
</reference>
<feature type="transmembrane region" description="Helical" evidence="1">
    <location>
        <begin position="12"/>
        <end position="31"/>
    </location>
</feature>
<keyword evidence="3" id="KW-1185">Reference proteome</keyword>
<proteinExistence type="predicted"/>
<sequence>MKDHFFTKTYLETFRIIGMVSIIVFLLNIQFDFLTSYLSGFTLSFGITILVLSSILLFNKSFMKESKIAEQDERLMMIRGKVMSTTFMIQYWGVVILIIVFGMIESTYMVSVTLAGFFVIEYIIMLILNIYYKRKY</sequence>
<dbReference type="Pfam" id="PF09946">
    <property type="entry name" value="DUF2178"/>
    <property type="match status" value="1"/>
</dbReference>
<keyword evidence="1" id="KW-1133">Transmembrane helix</keyword>
<dbReference type="RefSeq" id="WP_263608619.1">
    <property type="nucleotide sequence ID" value="NZ_JAOVQM010000004.1"/>
</dbReference>
<dbReference type="InterPro" id="IPR019235">
    <property type="entry name" value="DUF2178_TM"/>
</dbReference>
<gene>
    <name evidence="2" type="ORF">N7548_06300</name>
</gene>
<evidence type="ECO:0000256" key="1">
    <source>
        <dbReference type="SAM" id="Phobius"/>
    </source>
</evidence>
<feature type="transmembrane region" description="Helical" evidence="1">
    <location>
        <begin position="110"/>
        <end position="132"/>
    </location>
</feature>
<evidence type="ECO:0000313" key="3">
    <source>
        <dbReference type="Proteomes" id="UP001177160"/>
    </source>
</evidence>
<keyword evidence="1" id="KW-0472">Membrane</keyword>
<dbReference type="Proteomes" id="UP001177160">
    <property type="component" value="Unassembled WGS sequence"/>
</dbReference>
<comment type="caution">
    <text evidence="2">The sequence shown here is derived from an EMBL/GenBank/DDBJ whole genome shotgun (WGS) entry which is preliminary data.</text>
</comment>
<evidence type="ECO:0000313" key="2">
    <source>
        <dbReference type="EMBL" id="MCV2232433.1"/>
    </source>
</evidence>
<feature type="transmembrane region" description="Helical" evidence="1">
    <location>
        <begin position="37"/>
        <end position="58"/>
    </location>
</feature>
<protein>
    <submittedName>
        <fullName evidence="2">Uncharacterized protein</fullName>
    </submittedName>
</protein>
<keyword evidence="1" id="KW-0812">Transmembrane</keyword>
<name>A0ABT2Y6Q6_9MOLU</name>
<feature type="transmembrane region" description="Helical" evidence="1">
    <location>
        <begin position="82"/>
        <end position="104"/>
    </location>
</feature>
<dbReference type="EMBL" id="JAOVQM010000004">
    <property type="protein sequence ID" value="MCV2232433.1"/>
    <property type="molecule type" value="Genomic_DNA"/>
</dbReference>
<accession>A0ABT2Y6Q6</accession>